<evidence type="ECO:0000256" key="4">
    <source>
        <dbReference type="ARBA" id="ARBA00022857"/>
    </source>
</evidence>
<dbReference type="HOGENOM" id="CLU_070764_3_1_2"/>
<dbReference type="Pfam" id="PF00881">
    <property type="entry name" value="Nitroreductase"/>
    <property type="match status" value="1"/>
</dbReference>
<dbReference type="GO" id="GO:0000166">
    <property type="term" value="F:nucleotide binding"/>
    <property type="evidence" value="ECO:0007669"/>
    <property type="project" value="UniProtKB-KW"/>
</dbReference>
<evidence type="ECO:0000256" key="2">
    <source>
        <dbReference type="ARBA" id="ARBA00022643"/>
    </source>
</evidence>
<evidence type="ECO:0000313" key="10">
    <source>
        <dbReference type="Proteomes" id="UP000030944"/>
    </source>
</evidence>
<dbReference type="KEGG" id="nbv:T478_1447"/>
<reference evidence="8 10" key="1">
    <citation type="journal article" date="2015" name="Proc. Natl. Acad. Sci. U.S.A.">
        <title>Genomic and proteomic characterization of "Candidatus Nitrosopelagicus brevis": An ammonia-oxidizing archaeon from the open ocean.</title>
        <authorList>
            <person name="Santoro A.E."/>
            <person name="Dupont C.L."/>
            <person name="Richter R.A."/>
            <person name="Craig M.T."/>
            <person name="Carini P."/>
            <person name="McIlvin M.R."/>
            <person name="Yang Y."/>
            <person name="Orsi W.D."/>
            <person name="Moran D.M."/>
            <person name="Saito M.A."/>
        </authorList>
    </citation>
    <scope>NUCLEOTIDE SEQUENCE [LARGE SCALE GENOMIC DNA]</scope>
    <source>
        <strain evidence="8">CN25</strain>
        <strain evidence="10">V2</strain>
    </source>
</reference>
<proteinExistence type="predicted"/>
<organism evidence="8 10">
    <name type="scientific">Candidatus Nitrosopelagicus brevis</name>
    <dbReference type="NCBI Taxonomy" id="1410606"/>
    <lineage>
        <taxon>Archaea</taxon>
        <taxon>Nitrososphaerota</taxon>
    </lineage>
</organism>
<keyword evidence="5 8" id="KW-0560">Oxidoreductase</keyword>
<keyword evidence="11" id="KW-1185">Reference proteome</keyword>
<feature type="domain" description="Nitroreductase" evidence="7">
    <location>
        <begin position="17"/>
        <end position="184"/>
    </location>
</feature>
<dbReference type="NCBIfam" id="TIGR02476">
    <property type="entry name" value="BluB"/>
    <property type="match status" value="1"/>
</dbReference>
<dbReference type="Proteomes" id="UP000241022">
    <property type="component" value="Unassembled WGS sequence"/>
</dbReference>
<dbReference type="InterPro" id="IPR012825">
    <property type="entry name" value="BluB"/>
</dbReference>
<evidence type="ECO:0000256" key="3">
    <source>
        <dbReference type="ARBA" id="ARBA00022741"/>
    </source>
</evidence>
<keyword evidence="3" id="KW-0547">Nucleotide-binding</keyword>
<keyword evidence="2" id="KW-0288">FMN</keyword>
<dbReference type="OrthoDB" id="287850at2157"/>
<dbReference type="SUPFAM" id="SSF55469">
    <property type="entry name" value="FMN-dependent nitroreductase-like"/>
    <property type="match status" value="1"/>
</dbReference>
<keyword evidence="6" id="KW-0520">NAD</keyword>
<dbReference type="PANTHER" id="PTHR23026:SF90">
    <property type="entry name" value="IODOTYROSINE DEIODINASE 1"/>
    <property type="match status" value="1"/>
</dbReference>
<dbReference type="EC" id="1.13.11.79" evidence="8"/>
<dbReference type="AlphaFoldDB" id="A0A0A7UZN4"/>
<dbReference type="PANTHER" id="PTHR23026">
    <property type="entry name" value="NADPH NITROREDUCTASE"/>
    <property type="match status" value="1"/>
</dbReference>
<keyword evidence="1" id="KW-0285">Flavoprotein</keyword>
<dbReference type="RefSeq" id="WP_048106474.1">
    <property type="nucleotide sequence ID" value="NZ_CP007026.1"/>
</dbReference>
<dbReference type="InterPro" id="IPR029479">
    <property type="entry name" value="Nitroreductase"/>
</dbReference>
<dbReference type="Gene3D" id="3.40.109.10">
    <property type="entry name" value="NADH Oxidase"/>
    <property type="match status" value="1"/>
</dbReference>
<dbReference type="GO" id="GO:0102919">
    <property type="term" value="F:5,6-dimethylbenzimidazole synthase activity"/>
    <property type="evidence" value="ECO:0007669"/>
    <property type="project" value="UniProtKB-EC"/>
</dbReference>
<dbReference type="FunFam" id="3.40.109.10:FF:000013">
    <property type="entry name" value="5,6-dimethylbenzimidazole synthase"/>
    <property type="match status" value="1"/>
</dbReference>
<evidence type="ECO:0000313" key="11">
    <source>
        <dbReference type="Proteomes" id="UP000241022"/>
    </source>
</evidence>
<sequence>MNDEFTDDEKAGFYKAIYSRRDVRSHFTQEPINEETLTKILHAAHHAPSVGFSQPWNFILIKDMKTKEKVKESFQKEHEKASKLVEDPKRSEYLSLKLEGIMESDVNVCVTYDPTKFGPFIIGTTSIPEAGIYSVCGAIQNLWLAARAENIGLGWVSIVSNDVLRKELNLPEHIVPVAYLCLGHVTNFEAKPDLERSGWLPRLDLKDVIYFEKWEQKEDESWNIIKKMIESNLK</sequence>
<dbReference type="InterPro" id="IPR050627">
    <property type="entry name" value="Nitroreductase/BluB"/>
</dbReference>
<evidence type="ECO:0000256" key="5">
    <source>
        <dbReference type="ARBA" id="ARBA00023002"/>
    </source>
</evidence>
<accession>A0A0A7UZN4</accession>
<evidence type="ECO:0000313" key="8">
    <source>
        <dbReference type="EMBL" id="AJA92232.1"/>
    </source>
</evidence>
<evidence type="ECO:0000313" key="9">
    <source>
        <dbReference type="EMBL" id="PTL87241.1"/>
    </source>
</evidence>
<evidence type="ECO:0000256" key="1">
    <source>
        <dbReference type="ARBA" id="ARBA00022630"/>
    </source>
</evidence>
<reference evidence="9 11" key="3">
    <citation type="submission" date="2018-04" db="EMBL/GenBank/DDBJ databases">
        <title>Transcriptomics of ammonia oxidizing archaea.</title>
        <authorList>
            <person name="Carini P."/>
        </authorList>
    </citation>
    <scope>NUCLEOTIDE SEQUENCE [LARGE SCALE GENOMIC DNA]</scope>
    <source>
        <strain evidence="9 11">U25</strain>
    </source>
</reference>
<dbReference type="Proteomes" id="UP000030944">
    <property type="component" value="Chromosome"/>
</dbReference>
<gene>
    <name evidence="8" type="primary">bluB</name>
    <name evidence="9" type="ORF">A7X95_04840</name>
    <name evidence="8" type="ORF">T478_1447</name>
</gene>
<dbReference type="STRING" id="1410606.T478_1447"/>
<dbReference type="EMBL" id="CP007026">
    <property type="protein sequence ID" value="AJA92232.1"/>
    <property type="molecule type" value="Genomic_DNA"/>
</dbReference>
<reference evidence="9" key="2">
    <citation type="submission" date="2016-05" db="EMBL/GenBank/DDBJ databases">
        <authorList>
            <person name="Lavstsen T."/>
            <person name="Jespersen J.S."/>
        </authorList>
    </citation>
    <scope>NUCLEOTIDE SEQUENCE [LARGE SCALE GENOMIC DNA]</scope>
    <source>
        <strain evidence="9">U25</strain>
    </source>
</reference>
<name>A0A0A7UZN4_9ARCH</name>
<dbReference type="InterPro" id="IPR000415">
    <property type="entry name" value="Nitroreductase-like"/>
</dbReference>
<evidence type="ECO:0000256" key="6">
    <source>
        <dbReference type="ARBA" id="ARBA00023027"/>
    </source>
</evidence>
<dbReference type="EMBL" id="LXWN01000002">
    <property type="protein sequence ID" value="PTL87241.1"/>
    <property type="molecule type" value="Genomic_DNA"/>
</dbReference>
<protein>
    <submittedName>
        <fullName evidence="8">5,6-dimethylbenzimidazole synthase</fullName>
        <ecNumber evidence="8">1.13.11.79</ecNumber>
    </submittedName>
</protein>
<dbReference type="GeneID" id="24817315"/>
<evidence type="ECO:0000259" key="7">
    <source>
        <dbReference type="Pfam" id="PF00881"/>
    </source>
</evidence>
<keyword evidence="4" id="KW-0521">NADP</keyword>